<evidence type="ECO:0000256" key="1">
    <source>
        <dbReference type="SAM" id="MobiDB-lite"/>
    </source>
</evidence>
<feature type="non-terminal residue" evidence="2">
    <location>
        <position position="1"/>
    </location>
</feature>
<sequence length="796" mass="88916">DRAHSVEKGAELVQKVLMHHISIPALNKWTTACFGSLPQEDSSESEDPGVAVGQPVDQTRRWRKLARRRQKKSAIFLKDPESQFRTLSWTVLTAPVMRIHFSLFKHSTWLTERKRNPQADESEASSAFGMVAAKPTRRALSAYADMMQSTENDAWLPLAGFYGRVLDWPQARLRTTRRTVCTIIGQLWRKLDEPWQRYPWKLLGLLDSEDTTRRACAAHLLASKRCCLDNFSEKLRETCPSVDQLLSEQTLAFLEAVFDRVVPTSTYVERHYAETMSRLVDSWRKKRIHAGLQARPRRAWSLLSGEEKSRWKQQAKVQNAAARVRRNAERADEVEGQQQDFAGGPWNIGSTEGFPLARHVVADNQHRQQELVKQFKDRTDVLQPDNLDSLEGAPETQYSLFAACGSNACFQSLSERLQAGLENFHKLLVFTILNKGPAPLSATAEPLVLAFKSEHASTTEYFVVAYNTRRSPVEAAMLQVEVDHNEDVPEGISKSLKISLSPGNLFVFFTNRSLCLRLFQVATDWDMYTLDIGPVRKLWHFDVRGEERVEPDGAHREMRASGDVAAAVQALRLMSRKPPKRRNRDTDPARPTKKPKTAKQGEADGALDSKEQPEAEEADEASCSSVGSSCSEREASDCEADVAVSVLASAPAAGSERASSSTDPAPGAAPRERSGALQQRVPRATAWGDAPAFQIAPLFADNVHIGWRATCGRHHDDGTRVWPCRKTINFGSGSARIPDTECILRLKRWLVAGLEDKNWGKCPRSVHISQGGWLLQQFEQGLSEAELDARVGHAAA</sequence>
<dbReference type="EMBL" id="CAJNJA010040900">
    <property type="protein sequence ID" value="CAE7770315.1"/>
    <property type="molecule type" value="Genomic_DNA"/>
</dbReference>
<dbReference type="Proteomes" id="UP000601435">
    <property type="component" value="Unassembled WGS sequence"/>
</dbReference>
<comment type="caution">
    <text evidence="2">The sequence shown here is derived from an EMBL/GenBank/DDBJ whole genome shotgun (WGS) entry which is preliminary data.</text>
</comment>
<proteinExistence type="predicted"/>
<dbReference type="OrthoDB" id="438631at2759"/>
<protein>
    <submittedName>
        <fullName evidence="2">Uncharacterized protein</fullName>
    </submittedName>
</protein>
<dbReference type="AlphaFoldDB" id="A0A812Y7B6"/>
<feature type="region of interest" description="Disordered" evidence="1">
    <location>
        <begin position="572"/>
        <end position="630"/>
    </location>
</feature>
<gene>
    <name evidence="2" type="ORF">SNEC2469_LOCUS22497</name>
</gene>
<name>A0A812Y7B6_9DINO</name>
<evidence type="ECO:0000313" key="3">
    <source>
        <dbReference type="Proteomes" id="UP000601435"/>
    </source>
</evidence>
<feature type="compositionally biased region" description="Basic residues" evidence="1">
    <location>
        <begin position="574"/>
        <end position="583"/>
    </location>
</feature>
<feature type="compositionally biased region" description="Low complexity" evidence="1">
    <location>
        <begin position="621"/>
        <end position="630"/>
    </location>
</feature>
<reference evidence="2" key="1">
    <citation type="submission" date="2021-02" db="EMBL/GenBank/DDBJ databases">
        <authorList>
            <person name="Dougan E. K."/>
            <person name="Rhodes N."/>
            <person name="Thang M."/>
            <person name="Chan C."/>
        </authorList>
    </citation>
    <scope>NUCLEOTIDE SEQUENCE</scope>
</reference>
<feature type="region of interest" description="Disordered" evidence="1">
    <location>
        <begin position="650"/>
        <end position="679"/>
    </location>
</feature>
<feature type="compositionally biased region" description="Basic and acidic residues" evidence="1">
    <location>
        <begin position="599"/>
        <end position="613"/>
    </location>
</feature>
<organism evidence="2 3">
    <name type="scientific">Symbiodinium necroappetens</name>
    <dbReference type="NCBI Taxonomy" id="1628268"/>
    <lineage>
        <taxon>Eukaryota</taxon>
        <taxon>Sar</taxon>
        <taxon>Alveolata</taxon>
        <taxon>Dinophyceae</taxon>
        <taxon>Suessiales</taxon>
        <taxon>Symbiodiniaceae</taxon>
        <taxon>Symbiodinium</taxon>
    </lineage>
</organism>
<accession>A0A812Y7B6</accession>
<keyword evidence="3" id="KW-1185">Reference proteome</keyword>
<evidence type="ECO:0000313" key="2">
    <source>
        <dbReference type="EMBL" id="CAE7770315.1"/>
    </source>
</evidence>